<evidence type="ECO:0000313" key="1">
    <source>
        <dbReference type="EMBL" id="CAD9551400.1"/>
    </source>
</evidence>
<proteinExistence type="predicted"/>
<organism evidence="1">
    <name type="scientific">Cyanoptyche gloeocystis</name>
    <dbReference type="NCBI Taxonomy" id="77922"/>
    <lineage>
        <taxon>Eukaryota</taxon>
        <taxon>Glaucocystophyceae</taxon>
        <taxon>Glaucocystophyceae incertae sedis</taxon>
        <taxon>Cyanoptyche</taxon>
    </lineage>
</organism>
<dbReference type="InterPro" id="IPR021325">
    <property type="entry name" value="CCB2/CCB4"/>
</dbReference>
<dbReference type="GO" id="GO:0010190">
    <property type="term" value="P:cytochrome b6f complex assembly"/>
    <property type="evidence" value="ECO:0007669"/>
    <property type="project" value="InterPro"/>
</dbReference>
<gene>
    <name evidence="1" type="ORF">CGLO1086_LOCUS544</name>
</gene>
<sequence length="332" mass="36876">MPAFSFVCSPGNLRAQVPRAEFSIFTGFSASINRKPSYGSFLGSFVIPINPSFSATRSIKFHPPVRGPERFGILTLRCENVPQSQKRSTRPGPDEEGIGGFFVPGLNGFRLRVGVGCLCIALLCINRFFLTDESLATVYQFQSEIIGILASSLLIVSGVFMRKAIATRSSSNVLLEGKEVFEFSPNISDFQKEELAWSSYVLFTQTNARSILFLKRLEDSDSFMLLHRRGFFSASPVLPLGPLGQQCLNTCSVLYVPHKKLREWGSEFSYLPRNIQDVLLCPMGPDGLLVLGTDVKDCFSPKLLKWIQSLCRKLESTVISEERSMSALRSAT</sequence>
<dbReference type="PANTHER" id="PTHR36403">
    <property type="entry name" value="PROTEIN COFACTOR ASSEMBLY OF COMPLEX C SUBUNIT B CCB2, CHLOROPLASTIC"/>
    <property type="match status" value="1"/>
</dbReference>
<reference evidence="1" key="1">
    <citation type="submission" date="2021-01" db="EMBL/GenBank/DDBJ databases">
        <authorList>
            <person name="Corre E."/>
            <person name="Pelletier E."/>
            <person name="Niang G."/>
            <person name="Scheremetjew M."/>
            <person name="Finn R."/>
            <person name="Kale V."/>
            <person name="Holt S."/>
            <person name="Cochrane G."/>
            <person name="Meng A."/>
            <person name="Brown T."/>
            <person name="Cohen L."/>
        </authorList>
    </citation>
    <scope>NUCLEOTIDE SEQUENCE</scope>
    <source>
        <strain evidence="1">SAG4.97</strain>
    </source>
</reference>
<protein>
    <submittedName>
        <fullName evidence="1">Uncharacterized protein</fullName>
    </submittedName>
</protein>
<accession>A0A7S2NPX3</accession>
<dbReference type="Pfam" id="PF11152">
    <property type="entry name" value="CCB2_CCB4"/>
    <property type="match status" value="1"/>
</dbReference>
<dbReference type="EMBL" id="HBGX01001170">
    <property type="protein sequence ID" value="CAD9551400.1"/>
    <property type="molecule type" value="Transcribed_RNA"/>
</dbReference>
<dbReference type="AlphaFoldDB" id="A0A7S2NPX3"/>
<dbReference type="InterPro" id="IPR044970">
    <property type="entry name" value="CCB2"/>
</dbReference>
<dbReference type="PANTHER" id="PTHR36403:SF1">
    <property type="entry name" value="PROTEIN COFACTOR ASSEMBLY OF COMPLEX C SUBUNIT B CCB2, CHLOROPLASTIC"/>
    <property type="match status" value="1"/>
</dbReference>
<name>A0A7S2NPX3_9EUKA</name>